<feature type="compositionally biased region" description="Polar residues" evidence="14">
    <location>
        <begin position="409"/>
        <end position="418"/>
    </location>
</feature>
<evidence type="ECO:0000256" key="6">
    <source>
        <dbReference type="ARBA" id="ARBA00022771"/>
    </source>
</evidence>
<dbReference type="OrthoDB" id="787137at2759"/>
<dbReference type="InterPro" id="IPR013083">
    <property type="entry name" value="Znf_RING/FYVE/PHD"/>
</dbReference>
<keyword evidence="17" id="KW-1185">Reference proteome</keyword>
<reference evidence="16 17" key="1">
    <citation type="journal article" date="2013" name="PLoS Genet.">
        <title>The genome and development-dependent transcriptomes of Pyronema confluens: a window into fungal evolution.</title>
        <authorList>
            <person name="Traeger S."/>
            <person name="Altegoer F."/>
            <person name="Freitag M."/>
            <person name="Gabaldon T."/>
            <person name="Kempken F."/>
            <person name="Kumar A."/>
            <person name="Marcet-Houben M."/>
            <person name="Poggeler S."/>
            <person name="Stajich J.E."/>
            <person name="Nowrousian M."/>
        </authorList>
    </citation>
    <scope>NUCLEOTIDE SEQUENCE [LARGE SCALE GENOMIC DNA]</scope>
    <source>
        <strain evidence="17">CBS 100304</strain>
        <tissue evidence="16">Vegetative mycelium</tissue>
    </source>
</reference>
<dbReference type="InterPro" id="IPR040706">
    <property type="entry name" value="Zf-MYST"/>
</dbReference>
<dbReference type="PROSITE" id="PS51726">
    <property type="entry name" value="MYST_HAT"/>
    <property type="match status" value="1"/>
</dbReference>
<feature type="compositionally biased region" description="Acidic residues" evidence="14">
    <location>
        <begin position="287"/>
        <end position="297"/>
    </location>
</feature>
<evidence type="ECO:0000313" key="16">
    <source>
        <dbReference type="EMBL" id="CCX14294.1"/>
    </source>
</evidence>
<feature type="region of interest" description="Disordered" evidence="14">
    <location>
        <begin position="1"/>
        <end position="187"/>
    </location>
</feature>
<dbReference type="STRING" id="1076935.U4L9R3"/>
<evidence type="ECO:0000259" key="15">
    <source>
        <dbReference type="PROSITE" id="PS51726"/>
    </source>
</evidence>
<feature type="active site" description="Proton donor/acceptor" evidence="12">
    <location>
        <position position="759"/>
    </location>
</feature>
<dbReference type="Pfam" id="PF16866">
    <property type="entry name" value="PHD_4"/>
    <property type="match status" value="1"/>
</dbReference>
<evidence type="ECO:0000256" key="9">
    <source>
        <dbReference type="ARBA" id="ARBA00022990"/>
    </source>
</evidence>
<organism evidence="16 17">
    <name type="scientific">Pyronema omphalodes (strain CBS 100304)</name>
    <name type="common">Pyronema confluens</name>
    <dbReference type="NCBI Taxonomy" id="1076935"/>
    <lineage>
        <taxon>Eukaryota</taxon>
        <taxon>Fungi</taxon>
        <taxon>Dikarya</taxon>
        <taxon>Ascomycota</taxon>
        <taxon>Pezizomycotina</taxon>
        <taxon>Pezizomycetes</taxon>
        <taxon>Pezizales</taxon>
        <taxon>Pyronemataceae</taxon>
        <taxon>Pyronema</taxon>
    </lineage>
</organism>
<evidence type="ECO:0000256" key="12">
    <source>
        <dbReference type="PIRSR" id="PIRSR602717-51"/>
    </source>
</evidence>
<feature type="domain" description="MYST-type HAT" evidence="15">
    <location>
        <begin position="583"/>
        <end position="857"/>
    </location>
</feature>
<evidence type="ECO:0000256" key="11">
    <source>
        <dbReference type="ARBA" id="ARBA00045805"/>
    </source>
</evidence>
<feature type="region of interest" description="Disordered" evidence="14">
    <location>
        <begin position="250"/>
        <end position="442"/>
    </location>
</feature>
<evidence type="ECO:0000256" key="4">
    <source>
        <dbReference type="ARBA" id="ARBA00022679"/>
    </source>
</evidence>
<evidence type="ECO:0000256" key="3">
    <source>
        <dbReference type="ARBA" id="ARBA00013184"/>
    </source>
</evidence>
<dbReference type="Gene3D" id="3.40.630.30">
    <property type="match status" value="1"/>
</dbReference>
<dbReference type="GO" id="GO:1990467">
    <property type="term" value="C:NuA3a histone acetyltransferase complex"/>
    <property type="evidence" value="ECO:0007669"/>
    <property type="project" value="TreeGrafter"/>
</dbReference>
<keyword evidence="8" id="KW-0156">Chromatin regulator</keyword>
<evidence type="ECO:0000256" key="2">
    <source>
        <dbReference type="ARBA" id="ARBA00010107"/>
    </source>
</evidence>
<dbReference type="Gene3D" id="3.30.60.60">
    <property type="entry name" value="N-acetyl transferase-like"/>
    <property type="match status" value="1"/>
</dbReference>
<protein>
    <recommendedName>
        <fullName evidence="3 13">Histone acetyltransferase</fullName>
        <ecNumber evidence="3 13">2.3.1.48</ecNumber>
    </recommendedName>
</protein>
<keyword evidence="9" id="KW-0007">Acetylation</keyword>
<feature type="region of interest" description="Disordered" evidence="14">
    <location>
        <begin position="455"/>
        <end position="490"/>
    </location>
</feature>
<dbReference type="GO" id="GO:0004402">
    <property type="term" value="F:histone acetyltransferase activity"/>
    <property type="evidence" value="ECO:0007669"/>
    <property type="project" value="InterPro"/>
</dbReference>
<comment type="subcellular location">
    <subcellularLocation>
        <location evidence="1 13">Nucleus</location>
    </subcellularLocation>
</comment>
<keyword evidence="7" id="KW-0862">Zinc</keyword>
<feature type="compositionally biased region" description="Acidic residues" evidence="14">
    <location>
        <begin position="138"/>
        <end position="182"/>
    </location>
</feature>
<dbReference type="InterPro" id="IPR002717">
    <property type="entry name" value="HAT_MYST-type"/>
</dbReference>
<dbReference type="EMBL" id="HF935952">
    <property type="protein sequence ID" value="CCX14294.1"/>
    <property type="molecule type" value="Genomic_DNA"/>
</dbReference>
<comment type="similarity">
    <text evidence="2 13">Belongs to the MYST (SAS/MOZ) family.</text>
</comment>
<evidence type="ECO:0000256" key="10">
    <source>
        <dbReference type="ARBA" id="ARBA00023242"/>
    </source>
</evidence>
<accession>U4L9R3</accession>
<keyword evidence="4 16" id="KW-0808">Transferase</keyword>
<dbReference type="AlphaFoldDB" id="U4L9R3"/>
<feature type="compositionally biased region" description="Polar residues" evidence="14">
    <location>
        <begin position="30"/>
        <end position="40"/>
    </location>
</feature>
<dbReference type="InterPro" id="IPR050603">
    <property type="entry name" value="MYST_HAT"/>
</dbReference>
<dbReference type="GO" id="GO:0006357">
    <property type="term" value="P:regulation of transcription by RNA polymerase II"/>
    <property type="evidence" value="ECO:0007669"/>
    <property type="project" value="TreeGrafter"/>
</dbReference>
<feature type="region of interest" description="Disordered" evidence="14">
    <location>
        <begin position="962"/>
        <end position="1003"/>
    </location>
</feature>
<dbReference type="SUPFAM" id="SSF55729">
    <property type="entry name" value="Acyl-CoA N-acyltransferases (Nat)"/>
    <property type="match status" value="1"/>
</dbReference>
<comment type="function">
    <text evidence="11">Catalytic component of the NuA4 histone acetyltransferase (HAT) complex which is involved in epigenetic transcriptional activation of selected genes principally by acetylation of nucleosomal histones H4, H3, H2B, H2A and H2A variant H2A.Z. Acetylates histone H4 to form H4K5ac, H4K8ac, H4K12ac and H4K16ac, histone H3 to form H3K14ac, and histone H2A to form H2AK4ac and H2AK7ac. The NuA4 complex is involved in the DNA damage response and is required for chromosome segregation. The NuA4 complex plays a direct role in repair of DNA double-strand breaks (DSBs) through homologous recombination. Recruitment to promoters depends on H3K4me. Also acetylates non-histone proteins. In addition to protein acetyltransferase, can use different acyl-CoA substrates, such as 2-hydroxyisobutanoyl-CoA (2-hydroxyisobutyryl-CoA) or (2E)-butenoyl-CoA (crotonyl-CoA), and is able to mediate protein 2-hydroxyisobutyrylation and crotonylation, respectively.</text>
</comment>
<dbReference type="FunFam" id="3.30.60.60:FF:000001">
    <property type="entry name" value="Histone acetyltransferase"/>
    <property type="match status" value="1"/>
</dbReference>
<keyword evidence="5" id="KW-0479">Metal-binding</keyword>
<proteinExistence type="inferred from homology"/>
<dbReference type="GO" id="GO:0008270">
    <property type="term" value="F:zinc ion binding"/>
    <property type="evidence" value="ECO:0007669"/>
    <property type="project" value="UniProtKB-KW"/>
</dbReference>
<dbReference type="GO" id="GO:0031507">
    <property type="term" value="P:heterochromatin formation"/>
    <property type="evidence" value="ECO:0007669"/>
    <property type="project" value="UniProtKB-ARBA"/>
</dbReference>
<name>U4L9R3_PYROM</name>
<feature type="compositionally biased region" description="Basic residues" evidence="14">
    <location>
        <begin position="1037"/>
        <end position="1046"/>
    </location>
</feature>
<feature type="compositionally biased region" description="Basic and acidic residues" evidence="14">
    <location>
        <begin position="384"/>
        <end position="408"/>
    </location>
</feature>
<feature type="compositionally biased region" description="Basic and acidic residues" evidence="14">
    <location>
        <begin position="1053"/>
        <end position="1081"/>
    </location>
</feature>
<dbReference type="Gene3D" id="1.10.10.10">
    <property type="entry name" value="Winged helix-like DNA-binding domain superfamily/Winged helix DNA-binding domain"/>
    <property type="match status" value="1"/>
</dbReference>
<dbReference type="eggNOG" id="KOG2747">
    <property type="taxonomic scope" value="Eukaryota"/>
</dbReference>
<dbReference type="PANTHER" id="PTHR10615">
    <property type="entry name" value="HISTONE ACETYLTRANSFERASE"/>
    <property type="match status" value="1"/>
</dbReference>
<feature type="region of interest" description="Disordered" evidence="14">
    <location>
        <begin position="1020"/>
        <end position="1159"/>
    </location>
</feature>
<keyword evidence="6" id="KW-0863">Zinc-finger</keyword>
<dbReference type="Proteomes" id="UP000018144">
    <property type="component" value="Unassembled WGS sequence"/>
</dbReference>
<sequence length="1159" mass="128799">MDCERDNAAKRRKGSVTPTPRLMVPAQRTVRGTPQKTPQKTPRKSPHRMAQSVQSTQRTPQKSPQTTLRSTPKRTPRKASETVEKSPEKSTTKSLSGSPKTTSEKSLLESLLKTPRGGKTTMKRKRDHEEDHESNRESDDDDDDDDNSDDSMDEDSGPEFSESDAESEEPWGGDGDDEEENTEGYHQCIHCQLNEDQDPSPDYEDPLECAVCAAFSHKQCDRDANDSGGVKSAFDEETSVWRCPNCAASGLAAGSAEATELRRARINHRSKQDKSASRLRKRKADDMDIDDIDEEDGPISTRRGKRRDRDRQSNGRAEPEDDEVADEDMENEEMVDEEMADGDGDEEGDEEAETDQEGDEEDEEGVGEDEDGDEEVEAEEAEDKDDKDVGNETHEEKDQPHDKYREPSPSENMATTNGRQKKFKRDVNISVTKKPGEPGQRQMILHIGGLDKAKLAAILSKPPNPAPVPKSARRQQQKRGSSTAPTRRRIAAAAAEPTALDAATILLPVPATPEDEANKPYGGILSEADANTTATLPGPSERERFQKAKKMVEQEQKMRTEIITTMSHPANQSRKEKESKKTGTASLIECIHFGEYEIDTWYSSPYPEEYNMNKVLWICEFCLKYMNSEYVCWRHKMKCPVKHPPGDEIYRDGSVSVFEIDGRKQPAYCQNLCLMAKLFLGSKTLYYDVHPFLFYVMTERDEHGMHMVGYFSKEKRSGSNYNVSCIITLPIHQRKGYGNLLIDFSYLLTRVEKRTGTPEKPFSDLGLVSYRNYWKLKLCYELRKQVDPLTIGDISDRTGMLPDDIICTLEALSALVRDPVTGLYALRLDYALFESHIERWEAKGYIKLNPKALVWNPYLMGHAQAESLNDNPVSTIAPRDEPTPIAKPKKPVEVEPAKKPEQPEQAANANPLENAENAASLLTETPAAPADPSELLIPESPVDPDAMVIDPILTAGLEDSIDPALINAPPPMVPPPPRSPTPIPPSPAKDDAAEKAAQEAARIAAQQAIIAEIRSIPPTRFEIVPALPGARRDRNASRNHGKRGRPRLASPSVRDKVSKARPHREREPPRTERRSRAKVTDLVESDLLPVPKTAPQPNRNRRIVTKAPRMQSLTAEVRGGSVSDSRDSGSRSNKGKGKGKAESVASVNGDGDSDAGSLV</sequence>
<dbReference type="PANTHER" id="PTHR10615:SF161">
    <property type="entry name" value="HISTONE ACETYLTRANSFERASE KAT7"/>
    <property type="match status" value="1"/>
</dbReference>
<dbReference type="InterPro" id="IPR019787">
    <property type="entry name" value="Znf_PHD-finger"/>
</dbReference>
<evidence type="ECO:0000256" key="13">
    <source>
        <dbReference type="RuleBase" id="RU361211"/>
    </source>
</evidence>
<feature type="compositionally biased region" description="Polar residues" evidence="14">
    <location>
        <begin position="51"/>
        <end position="70"/>
    </location>
</feature>
<evidence type="ECO:0000256" key="7">
    <source>
        <dbReference type="ARBA" id="ARBA00022833"/>
    </source>
</evidence>
<feature type="compositionally biased region" description="Basic and acidic residues" evidence="14">
    <location>
        <begin position="988"/>
        <end position="997"/>
    </location>
</feature>
<dbReference type="Gene3D" id="3.30.40.10">
    <property type="entry name" value="Zinc/RING finger domain, C3HC4 (zinc finger)"/>
    <property type="match status" value="1"/>
</dbReference>
<feature type="compositionally biased region" description="Acidic residues" evidence="14">
    <location>
        <begin position="319"/>
        <end position="383"/>
    </location>
</feature>
<dbReference type="EC" id="2.3.1.48" evidence="3 13"/>
<evidence type="ECO:0000256" key="14">
    <source>
        <dbReference type="SAM" id="MobiDB-lite"/>
    </source>
</evidence>
<keyword evidence="10 13" id="KW-0539">Nucleus</keyword>
<feature type="compositionally biased region" description="Pro residues" evidence="14">
    <location>
        <begin position="968"/>
        <end position="987"/>
    </location>
</feature>
<dbReference type="FunFam" id="3.40.630.30:FF:000001">
    <property type="entry name" value="Histone acetyltransferase"/>
    <property type="match status" value="1"/>
</dbReference>
<evidence type="ECO:0000313" key="17">
    <source>
        <dbReference type="Proteomes" id="UP000018144"/>
    </source>
</evidence>
<dbReference type="GO" id="GO:0003712">
    <property type="term" value="F:transcription coregulator activity"/>
    <property type="evidence" value="ECO:0007669"/>
    <property type="project" value="TreeGrafter"/>
</dbReference>
<feature type="compositionally biased region" description="Basic and acidic residues" evidence="14">
    <location>
        <begin position="890"/>
        <end position="902"/>
    </location>
</feature>
<evidence type="ECO:0000256" key="1">
    <source>
        <dbReference type="ARBA" id="ARBA00004123"/>
    </source>
</evidence>
<dbReference type="Pfam" id="PF01853">
    <property type="entry name" value="MOZ_SAS"/>
    <property type="match status" value="1"/>
</dbReference>
<dbReference type="InterPro" id="IPR016181">
    <property type="entry name" value="Acyl_CoA_acyltransferase"/>
</dbReference>
<gene>
    <name evidence="16" type="ORF">PCON_13887</name>
</gene>
<dbReference type="InterPro" id="IPR036388">
    <property type="entry name" value="WH-like_DNA-bd_sf"/>
</dbReference>
<evidence type="ECO:0000256" key="8">
    <source>
        <dbReference type="ARBA" id="ARBA00022853"/>
    </source>
</evidence>
<feature type="region of interest" description="Disordered" evidence="14">
    <location>
        <begin position="870"/>
        <end position="910"/>
    </location>
</feature>
<dbReference type="Pfam" id="PF17772">
    <property type="entry name" value="zf-MYST"/>
    <property type="match status" value="1"/>
</dbReference>
<feature type="compositionally biased region" description="Basic and acidic residues" evidence="14">
    <location>
        <begin position="127"/>
        <end position="137"/>
    </location>
</feature>
<comment type="catalytic activity">
    <reaction evidence="13">
        <text>L-lysyl-[protein] + acetyl-CoA = N(6)-acetyl-L-lysyl-[protein] + CoA + H(+)</text>
        <dbReference type="Rhea" id="RHEA:45948"/>
        <dbReference type="Rhea" id="RHEA-COMP:9752"/>
        <dbReference type="Rhea" id="RHEA-COMP:10731"/>
        <dbReference type="ChEBI" id="CHEBI:15378"/>
        <dbReference type="ChEBI" id="CHEBI:29969"/>
        <dbReference type="ChEBI" id="CHEBI:57287"/>
        <dbReference type="ChEBI" id="CHEBI:57288"/>
        <dbReference type="ChEBI" id="CHEBI:61930"/>
        <dbReference type="EC" id="2.3.1.48"/>
    </reaction>
</comment>
<feature type="compositionally biased region" description="Basic and acidic residues" evidence="14">
    <location>
        <begin position="78"/>
        <end position="91"/>
    </location>
</feature>
<dbReference type="GO" id="GO:0005634">
    <property type="term" value="C:nucleus"/>
    <property type="evidence" value="ECO:0007669"/>
    <property type="project" value="UniProtKB-SubCell"/>
</dbReference>
<dbReference type="GO" id="GO:0003682">
    <property type="term" value="F:chromatin binding"/>
    <property type="evidence" value="ECO:0007669"/>
    <property type="project" value="TreeGrafter"/>
</dbReference>
<evidence type="ECO:0000256" key="5">
    <source>
        <dbReference type="ARBA" id="ARBA00022723"/>
    </source>
</evidence>